<dbReference type="SUPFAM" id="SSF160214">
    <property type="entry name" value="FlaG-like"/>
    <property type="match status" value="1"/>
</dbReference>
<evidence type="ECO:0000256" key="1">
    <source>
        <dbReference type="SAM" id="MobiDB-lite"/>
    </source>
</evidence>
<gene>
    <name evidence="2" type="ORF">ACFOX3_16040</name>
</gene>
<evidence type="ECO:0000313" key="3">
    <source>
        <dbReference type="Proteomes" id="UP001595840"/>
    </source>
</evidence>
<keyword evidence="2" id="KW-0282">Flagellum</keyword>
<dbReference type="InterPro" id="IPR005186">
    <property type="entry name" value="FlaG"/>
</dbReference>
<keyword evidence="3" id="KW-1185">Reference proteome</keyword>
<feature type="compositionally biased region" description="Low complexity" evidence="1">
    <location>
        <begin position="14"/>
        <end position="26"/>
    </location>
</feature>
<feature type="region of interest" description="Disordered" evidence="1">
    <location>
        <begin position="1"/>
        <end position="51"/>
    </location>
</feature>
<reference evidence="3" key="1">
    <citation type="journal article" date="2019" name="Int. J. Syst. Evol. Microbiol.">
        <title>The Global Catalogue of Microorganisms (GCM) 10K type strain sequencing project: providing services to taxonomists for standard genome sequencing and annotation.</title>
        <authorList>
            <consortium name="The Broad Institute Genomics Platform"/>
            <consortium name="The Broad Institute Genome Sequencing Center for Infectious Disease"/>
            <person name="Wu L."/>
            <person name="Ma J."/>
        </authorList>
    </citation>
    <scope>NUCLEOTIDE SEQUENCE [LARGE SCALE GENOMIC DNA]</scope>
    <source>
        <strain evidence="3">CECT 8570</strain>
    </source>
</reference>
<protein>
    <submittedName>
        <fullName evidence="2">Flagellar protein FlaG</fullName>
    </submittedName>
</protein>
<organism evidence="2 3">
    <name type="scientific">Simiduia curdlanivorans</name>
    <dbReference type="NCBI Taxonomy" id="1492769"/>
    <lineage>
        <taxon>Bacteria</taxon>
        <taxon>Pseudomonadati</taxon>
        <taxon>Pseudomonadota</taxon>
        <taxon>Gammaproteobacteria</taxon>
        <taxon>Cellvibrionales</taxon>
        <taxon>Cellvibrionaceae</taxon>
        <taxon>Simiduia</taxon>
    </lineage>
</organism>
<dbReference type="PANTHER" id="PTHR37166:SF1">
    <property type="entry name" value="PROTEIN FLAG"/>
    <property type="match status" value="1"/>
</dbReference>
<accession>A0ABV8V9G1</accession>
<evidence type="ECO:0000313" key="2">
    <source>
        <dbReference type="EMBL" id="MFC4363828.1"/>
    </source>
</evidence>
<dbReference type="Pfam" id="PF03646">
    <property type="entry name" value="FlaG"/>
    <property type="match status" value="1"/>
</dbReference>
<proteinExistence type="predicted"/>
<dbReference type="Proteomes" id="UP001595840">
    <property type="component" value="Unassembled WGS sequence"/>
</dbReference>
<comment type="caution">
    <text evidence="2">The sequence shown here is derived from an EMBL/GenBank/DDBJ whole genome shotgun (WGS) entry which is preliminary data.</text>
</comment>
<dbReference type="Gene3D" id="3.30.160.170">
    <property type="entry name" value="FlaG-like"/>
    <property type="match status" value="1"/>
</dbReference>
<dbReference type="RefSeq" id="WP_290263287.1">
    <property type="nucleotide sequence ID" value="NZ_JAUFQG010000004.1"/>
</dbReference>
<keyword evidence="2" id="KW-0966">Cell projection</keyword>
<dbReference type="InterPro" id="IPR035924">
    <property type="entry name" value="FlaG-like_sf"/>
</dbReference>
<dbReference type="PANTHER" id="PTHR37166">
    <property type="entry name" value="PROTEIN FLAG"/>
    <property type="match status" value="1"/>
</dbReference>
<sequence>MNEVRATQVAMTIAAGSASSKGAAGATSRETGKISPVEQPEQPQEAKKVELPQEPVVLQEVVADMNNYIQSVQRDLHFAVDEDLDQTVIRVMDRDTGELIRQIPEEVFLDLARKMKAEQEPFHLVNAQG</sequence>
<dbReference type="EMBL" id="JBHSCX010000021">
    <property type="protein sequence ID" value="MFC4363828.1"/>
    <property type="molecule type" value="Genomic_DNA"/>
</dbReference>
<name>A0ABV8V9G1_9GAMM</name>
<keyword evidence="2" id="KW-0969">Cilium</keyword>